<keyword evidence="1" id="KW-0732">Signal</keyword>
<dbReference type="InterPro" id="IPR005546">
    <property type="entry name" value="Autotransporte_beta"/>
</dbReference>
<comment type="caution">
    <text evidence="3">The sequence shown here is derived from an EMBL/GenBank/DDBJ whole genome shotgun (WGS) entry which is preliminary data.</text>
</comment>
<evidence type="ECO:0000313" key="3">
    <source>
        <dbReference type="EMBL" id="TXC62759.1"/>
    </source>
</evidence>
<dbReference type="Gene3D" id="2.40.128.130">
    <property type="entry name" value="Autotransporter beta-domain"/>
    <property type="match status" value="1"/>
</dbReference>
<dbReference type="InterPro" id="IPR011050">
    <property type="entry name" value="Pectin_lyase_fold/virulence"/>
</dbReference>
<dbReference type="SMART" id="SM00869">
    <property type="entry name" value="Autotransporter"/>
    <property type="match status" value="1"/>
</dbReference>
<dbReference type="InterPro" id="IPR043990">
    <property type="entry name" value="AC_1"/>
</dbReference>
<gene>
    <name evidence="3" type="ORF">FRZ32_03230</name>
</gene>
<dbReference type="SUPFAM" id="SSF103515">
    <property type="entry name" value="Autotransporter"/>
    <property type="match status" value="1"/>
</dbReference>
<dbReference type="CDD" id="cd01344">
    <property type="entry name" value="PL2_Passenger_AT"/>
    <property type="match status" value="1"/>
</dbReference>
<dbReference type="Pfam" id="PF18883">
    <property type="entry name" value="AC_1"/>
    <property type="match status" value="1"/>
</dbReference>
<dbReference type="NCBIfam" id="TIGR01414">
    <property type="entry name" value="autotrans_barl"/>
    <property type="match status" value="1"/>
</dbReference>
<feature type="domain" description="Autotransporter" evidence="2">
    <location>
        <begin position="953"/>
        <end position="1239"/>
    </location>
</feature>
<dbReference type="AlphaFoldDB" id="A0A5C6TRB0"/>
<feature type="chain" id="PRO_5022959283" evidence="1">
    <location>
        <begin position="50"/>
        <end position="1239"/>
    </location>
</feature>
<evidence type="ECO:0000313" key="4">
    <source>
        <dbReference type="Proteomes" id="UP000321249"/>
    </source>
</evidence>
<evidence type="ECO:0000259" key="2">
    <source>
        <dbReference type="PROSITE" id="PS51208"/>
    </source>
</evidence>
<dbReference type="RefSeq" id="WP_147042147.1">
    <property type="nucleotide sequence ID" value="NZ_BAABIR010000002.1"/>
</dbReference>
<dbReference type="Proteomes" id="UP000321249">
    <property type="component" value="Unassembled WGS sequence"/>
</dbReference>
<dbReference type="PROSITE" id="PS51208">
    <property type="entry name" value="AUTOTRANSPORTER"/>
    <property type="match status" value="1"/>
</dbReference>
<dbReference type="InterPro" id="IPR012332">
    <property type="entry name" value="Autotransporter_pectin_lyase_C"/>
</dbReference>
<proteinExistence type="predicted"/>
<dbReference type="EMBL" id="VOQQ01000001">
    <property type="protein sequence ID" value="TXC62759.1"/>
    <property type="molecule type" value="Genomic_DNA"/>
</dbReference>
<organism evidence="3 4">
    <name type="scientific">Allosphingosinicella ginsenosidimutans</name>
    <dbReference type="NCBI Taxonomy" id="1176539"/>
    <lineage>
        <taxon>Bacteria</taxon>
        <taxon>Pseudomonadati</taxon>
        <taxon>Pseudomonadota</taxon>
        <taxon>Alphaproteobacteria</taxon>
        <taxon>Sphingomonadales</taxon>
        <taxon>Sphingomonadaceae</taxon>
        <taxon>Allosphingosinicella</taxon>
    </lineage>
</organism>
<sequence length="1239" mass="124568">MRANTVRTLAAVPGFNADLRRALLGSAASHRCLLAIAATALLVPAPALAQCAAPPAAVNLASGSCDDPAFTTRESPGTVVDVTGNGRYSATATNLLVTDSGYGARAADNGTIVLTGSGDSLTEITTYGAGSHGLVAQDGGQITGDNTSVYTNDADAYGLEATGEGSGITLTDSGINTYGDGAYGAHAASGATISLTRSDIQTYGVGASAVVAEAGGSVSLDTMSTFSSGDGALGAMVSGAGSSLILNYGYLNTFGNDSTGLLVTDGGTATLNGGAVTTGDYFGDIVVANSPAIVARGVGSSIQVGSGATAATYGANSPGLWADAGATIDFAGYGVFTYQPDSAGAIASGSGSRVTLTNTIVRTSGPASAGVLVNGAGTVSVTGSEITSGYIVGGSNPPVLQFPDSETGLESAGVDVIGTGSRLEAENDTITTNGDGAIGVRVSQGATASITGSAIFTNGADTAAVGGADGVRATDDGSSVALSDSLITTTNINAVGVHAMAGGAIAAADVTIATQGRNGHGAEAEDAGSTIILARATITTDGDAAAGLLASNAGGVEIADGSIATTGNGAHGLAAIDGGALTASQTAVTVTGAGSSPIYLAGSAPGTISITGGSLGAANGAIVLAEGGTGTVSISGGTEIVPATVNDRPLLAYVTEDEIGAPSNLTLNITGLAALTGDIVVDPSTLAFNLGDSDWTGDLVLIGPDNIASINLNGSQWTGDLLADGGNSADVTLAQDSSWTGFARNATNVTIDAGSAWNITGDSNAAGIVGNAGLVQFLARPDAYTTLTVGNYTGSAGSRIAFNTYLGADDSPTNLLVINGGQASGTSSVLINNSGGPGAQTLGDGIRLVEVTNGGTTTTDAFVLGQRVAAGAYEYELFRGGSTDPNDWFLRSHLIDTSAGPTTPGGPDIPLFRPEVPLYAPIPALSRQLGLATLGTLHERVGEEENLRGVPEPRAYANGAWGRVLGERMNSRWSGTADSRADGSLFGLQAGIDILRRTTRGGHRDHVGVYVAYADYRSSSIRGFAMGEQDLPVGRLRMNGPSVGAYWTHFGPSGWYLDAVIQKSWYDAKAISLYGEEISTDATGYAASLEAGYPIRWGADHAWLIEPQAQIVYQGGVSVDGTQDRYSTVDWDPGNAWTGRLGARLQYSARDARGTLWQPYARINLWHAFSGIDAAFFGSPSSAIETRFGDTSLEAEGGFTARANRNVSFYAQAGYRRSIDGGRSRQSATAGSFGIRLNW</sequence>
<accession>A0A5C6TRB0</accession>
<feature type="signal peptide" evidence="1">
    <location>
        <begin position="1"/>
        <end position="49"/>
    </location>
</feature>
<name>A0A5C6TRB0_9SPHN</name>
<dbReference type="GO" id="GO:0019867">
    <property type="term" value="C:outer membrane"/>
    <property type="evidence" value="ECO:0007669"/>
    <property type="project" value="InterPro"/>
</dbReference>
<reference evidence="3 4" key="1">
    <citation type="journal article" date="2015" name="J. Microbiol.">
        <title>Sphingosinicella ginsenosidimutans sp. nov., with ginsenoside converting activity.</title>
        <authorList>
            <person name="Kim J.K."/>
            <person name="Kang M.S."/>
            <person name="Park S.C."/>
            <person name="Kim K.M."/>
            <person name="Choi K."/>
            <person name="Yoon M.H."/>
            <person name="Im W.T."/>
        </authorList>
    </citation>
    <scope>NUCLEOTIDE SEQUENCE [LARGE SCALE GENOMIC DNA]</scope>
    <source>
        <strain evidence="3 4">BS-11</strain>
    </source>
</reference>
<protein>
    <submittedName>
        <fullName evidence="3">Autotransporter outer membrane beta-barrel domain-containing protein</fullName>
    </submittedName>
</protein>
<keyword evidence="4" id="KW-1185">Reference proteome</keyword>
<dbReference type="Gene3D" id="2.160.20.20">
    <property type="match status" value="3"/>
</dbReference>
<dbReference type="SUPFAM" id="SSF51126">
    <property type="entry name" value="Pectin lyase-like"/>
    <property type="match status" value="1"/>
</dbReference>
<evidence type="ECO:0000256" key="1">
    <source>
        <dbReference type="SAM" id="SignalP"/>
    </source>
</evidence>
<dbReference type="Pfam" id="PF03797">
    <property type="entry name" value="Autotransporter"/>
    <property type="match status" value="1"/>
</dbReference>
<dbReference type="OrthoDB" id="6053567at2"/>
<dbReference type="InterPro" id="IPR036709">
    <property type="entry name" value="Autotransporte_beta_dom_sf"/>
</dbReference>
<dbReference type="InterPro" id="IPR006315">
    <property type="entry name" value="OM_autotransptr_brl_dom"/>
</dbReference>